<accession>A0A852MX85</accession>
<dbReference type="GO" id="GO:0044528">
    <property type="term" value="P:regulation of mitochondrial mRNA stability"/>
    <property type="evidence" value="ECO:0007669"/>
    <property type="project" value="InterPro"/>
</dbReference>
<sequence length="475" mass="53674">MKRLIERSRSVGEVLRWVTQNPGKVSASHYPIALHKLGQLLQQQPGPPVGAGDGRGPAGQVLEQPEFHALCQAIVSGCAKFDNFSIVNCLYAAAALGLPGESPLVRVLEDESRSRLGRFNQKDVSMVFSSEANNKALEAIFSSQLFYENRQERFIRSMAEWLPRKAENLTPYTMALIAKYVARHRLREPRLLDTIANFLLKRGEQLDSKVIQKLVFPFSRMNYRPSNHGELFPKLEAILEQKASSSPLATVNILMSMFQLSHFPQTVLHQVFSPGFITNVMSSPYALIVRRYLSLLDAAVELEFHEYSGPRLDPRYRVLMFEHALTADEANRKYSYKGLVAEALRQLVGEECYRQDEVLPPGYCTDFLLWINRSGTVLPLSRVPAASRAPPATSPVTMSLRRGVTLCSPLSPCRVVLSVNDKWHYCQNSDILVGSRAMRDRHLRLLGYCLVQLPYTELEKVSGIEEAKHYLRQKL</sequence>
<organism evidence="4 5">
    <name type="scientific">Pteruthius melanotis</name>
    <dbReference type="NCBI Taxonomy" id="357074"/>
    <lineage>
        <taxon>Eukaryota</taxon>
        <taxon>Metazoa</taxon>
        <taxon>Chordata</taxon>
        <taxon>Craniata</taxon>
        <taxon>Vertebrata</taxon>
        <taxon>Euteleostomi</taxon>
        <taxon>Archelosauria</taxon>
        <taxon>Archosauria</taxon>
        <taxon>Dinosauria</taxon>
        <taxon>Saurischia</taxon>
        <taxon>Theropoda</taxon>
        <taxon>Coelurosauria</taxon>
        <taxon>Aves</taxon>
        <taxon>Neognathae</taxon>
        <taxon>Neoaves</taxon>
        <taxon>Telluraves</taxon>
        <taxon>Australaves</taxon>
        <taxon>Passeriformes</taxon>
        <taxon>Sylvioidea</taxon>
        <taxon>Timaliidae</taxon>
        <taxon>Pteruthius</taxon>
    </lineage>
</organism>
<dbReference type="GO" id="GO:0000963">
    <property type="term" value="P:mitochondrial RNA processing"/>
    <property type="evidence" value="ECO:0007669"/>
    <property type="project" value="TreeGrafter"/>
</dbReference>
<dbReference type="InterPro" id="IPR013579">
    <property type="entry name" value="FAST_2"/>
</dbReference>
<reference evidence="4" key="1">
    <citation type="submission" date="2020-02" db="EMBL/GenBank/DDBJ databases">
        <title>Bird 10,000 Genomes (B10K) Project - Family phase.</title>
        <authorList>
            <person name="Zhang G."/>
        </authorList>
    </citation>
    <scope>NUCLEOTIDE SEQUENCE</scope>
    <source>
        <strain evidence="4">B10K-IZ-033-77</strain>
    </source>
</reference>
<keyword evidence="4" id="KW-0418">Kinase</keyword>
<dbReference type="InterPro" id="IPR013584">
    <property type="entry name" value="RAP"/>
</dbReference>
<evidence type="ECO:0000256" key="2">
    <source>
        <dbReference type="ARBA" id="ARBA00023128"/>
    </source>
</evidence>
<dbReference type="InterPro" id="IPR010622">
    <property type="entry name" value="FAST_Leu-rich"/>
</dbReference>
<feature type="non-terminal residue" evidence="4">
    <location>
        <position position="475"/>
    </location>
</feature>
<dbReference type="Pfam" id="PF08368">
    <property type="entry name" value="FAST_2"/>
    <property type="match status" value="1"/>
</dbReference>
<dbReference type="Pfam" id="PF08373">
    <property type="entry name" value="RAP"/>
    <property type="match status" value="1"/>
</dbReference>
<comment type="subcellular location">
    <subcellularLocation>
        <location evidence="1">Mitochondrion</location>
    </subcellularLocation>
</comment>
<dbReference type="AlphaFoldDB" id="A0A852MX85"/>
<dbReference type="OrthoDB" id="8881103at2759"/>
<dbReference type="GO" id="GO:0003723">
    <property type="term" value="F:RNA binding"/>
    <property type="evidence" value="ECO:0007669"/>
    <property type="project" value="TreeGrafter"/>
</dbReference>
<comment type="caution">
    <text evidence="4">The sequence shown here is derived from an EMBL/GenBank/DDBJ whole genome shotgun (WGS) entry which is preliminary data.</text>
</comment>
<dbReference type="GO" id="GO:0016301">
    <property type="term" value="F:kinase activity"/>
    <property type="evidence" value="ECO:0007669"/>
    <property type="project" value="UniProtKB-KW"/>
</dbReference>
<dbReference type="PROSITE" id="PS51286">
    <property type="entry name" value="RAP"/>
    <property type="match status" value="1"/>
</dbReference>
<name>A0A852MX85_9PASS</name>
<protein>
    <submittedName>
        <fullName evidence="4">FASTK kinase</fullName>
    </submittedName>
</protein>
<feature type="domain" description="RAP" evidence="3">
    <location>
        <begin position="415"/>
        <end position="473"/>
    </location>
</feature>
<evidence type="ECO:0000313" key="5">
    <source>
        <dbReference type="Proteomes" id="UP000603297"/>
    </source>
</evidence>
<dbReference type="Pfam" id="PF06743">
    <property type="entry name" value="FAST_1"/>
    <property type="match status" value="1"/>
</dbReference>
<keyword evidence="4" id="KW-0808">Transferase</keyword>
<dbReference type="PANTHER" id="PTHR21228">
    <property type="entry name" value="FAST LEU-RICH DOMAIN-CONTAINING"/>
    <property type="match status" value="1"/>
</dbReference>
<dbReference type="EMBL" id="WEIY01000700">
    <property type="protein sequence ID" value="NXY10172.1"/>
    <property type="molecule type" value="Genomic_DNA"/>
</dbReference>
<dbReference type="PANTHER" id="PTHR21228:SF4">
    <property type="entry name" value="FAS-ACTIVATED SERINE_THREONINE KINASE"/>
    <property type="match status" value="1"/>
</dbReference>
<feature type="non-terminal residue" evidence="4">
    <location>
        <position position="1"/>
    </location>
</feature>
<keyword evidence="5" id="KW-1185">Reference proteome</keyword>
<dbReference type="SMART" id="SM00952">
    <property type="entry name" value="RAP"/>
    <property type="match status" value="1"/>
</dbReference>
<dbReference type="GO" id="GO:0035770">
    <property type="term" value="C:ribonucleoprotein granule"/>
    <property type="evidence" value="ECO:0007669"/>
    <property type="project" value="TreeGrafter"/>
</dbReference>
<dbReference type="InterPro" id="IPR050870">
    <property type="entry name" value="FAST_kinase"/>
</dbReference>
<evidence type="ECO:0000313" key="4">
    <source>
        <dbReference type="EMBL" id="NXY10172.1"/>
    </source>
</evidence>
<keyword evidence="2" id="KW-0496">Mitochondrion</keyword>
<evidence type="ECO:0000256" key="1">
    <source>
        <dbReference type="ARBA" id="ARBA00004173"/>
    </source>
</evidence>
<proteinExistence type="predicted"/>
<dbReference type="GO" id="GO:0005759">
    <property type="term" value="C:mitochondrial matrix"/>
    <property type="evidence" value="ECO:0007669"/>
    <property type="project" value="TreeGrafter"/>
</dbReference>
<gene>
    <name evidence="4" type="primary">Fastk</name>
    <name evidence="4" type="ORF">PTEMEL_R05346</name>
</gene>
<evidence type="ECO:0000259" key="3">
    <source>
        <dbReference type="PROSITE" id="PS51286"/>
    </source>
</evidence>
<dbReference type="Proteomes" id="UP000603297">
    <property type="component" value="Unassembled WGS sequence"/>
</dbReference>